<protein>
    <submittedName>
        <fullName evidence="2">Uncharacterized protein</fullName>
    </submittedName>
</protein>
<name>A0A8H4TEF2_9HYPO</name>
<feature type="compositionally biased region" description="Polar residues" evidence="1">
    <location>
        <begin position="40"/>
        <end position="50"/>
    </location>
</feature>
<keyword evidence="3" id="KW-1185">Reference proteome</keyword>
<dbReference type="EMBL" id="JABFAI010000089">
    <property type="protein sequence ID" value="KAF4956127.1"/>
    <property type="molecule type" value="Genomic_DNA"/>
</dbReference>
<reference evidence="2" key="1">
    <citation type="journal article" date="2020" name="BMC Genomics">
        <title>Correction to: Identification and distribution of gene clusters required for synthesis of sphingolipid metabolism inhibitors in diverse species of the filamentous fungus Fusarium.</title>
        <authorList>
            <person name="Kim H.S."/>
            <person name="Lohmar J.M."/>
            <person name="Busman M."/>
            <person name="Brown D.W."/>
            <person name="Naumann T.A."/>
            <person name="Divon H.H."/>
            <person name="Lysoe E."/>
            <person name="Uhlig S."/>
            <person name="Proctor R.H."/>
        </authorList>
    </citation>
    <scope>NUCLEOTIDE SEQUENCE</scope>
    <source>
        <strain evidence="2">NRRL 45417</strain>
    </source>
</reference>
<feature type="compositionally biased region" description="Low complexity" evidence="1">
    <location>
        <begin position="22"/>
        <end position="39"/>
    </location>
</feature>
<comment type="caution">
    <text evidence="2">The sequence shown here is derived from an EMBL/GenBank/DDBJ whole genome shotgun (WGS) entry which is preliminary data.</text>
</comment>
<dbReference type="Proteomes" id="UP000604273">
    <property type="component" value="Unassembled WGS sequence"/>
</dbReference>
<feature type="region of interest" description="Disordered" evidence="1">
    <location>
        <begin position="1"/>
        <end position="111"/>
    </location>
</feature>
<accession>A0A8H4TEF2</accession>
<organism evidence="2 3">
    <name type="scientific">Fusarium gaditjirri</name>
    <dbReference type="NCBI Taxonomy" id="282569"/>
    <lineage>
        <taxon>Eukaryota</taxon>
        <taxon>Fungi</taxon>
        <taxon>Dikarya</taxon>
        <taxon>Ascomycota</taxon>
        <taxon>Pezizomycotina</taxon>
        <taxon>Sordariomycetes</taxon>
        <taxon>Hypocreomycetidae</taxon>
        <taxon>Hypocreales</taxon>
        <taxon>Nectriaceae</taxon>
        <taxon>Fusarium</taxon>
        <taxon>Fusarium nisikadoi species complex</taxon>
    </lineage>
</organism>
<evidence type="ECO:0000313" key="3">
    <source>
        <dbReference type="Proteomes" id="UP000604273"/>
    </source>
</evidence>
<dbReference type="AlphaFoldDB" id="A0A8H4TEF2"/>
<evidence type="ECO:0000313" key="2">
    <source>
        <dbReference type="EMBL" id="KAF4956127.1"/>
    </source>
</evidence>
<reference evidence="2" key="2">
    <citation type="submission" date="2020-05" db="EMBL/GenBank/DDBJ databases">
        <authorList>
            <person name="Kim H.-S."/>
            <person name="Proctor R.H."/>
            <person name="Brown D.W."/>
        </authorList>
    </citation>
    <scope>NUCLEOTIDE SEQUENCE</scope>
    <source>
        <strain evidence="2">NRRL 45417</strain>
    </source>
</reference>
<sequence length="111" mass="12182">MRNFLGKHSNRSSHALSEPRNSSKTPATSTPTNNSQTPTGGSAATPQATGHQRQPSHQAQQLQQQQQIQQDQHYQVQQHQQLLDEADSASHGAHFGHSHSHKPPFSLVLVP</sequence>
<gene>
    <name evidence="2" type="ORF">FGADI_4068</name>
</gene>
<proteinExistence type="predicted"/>
<feature type="compositionally biased region" description="Low complexity" evidence="1">
    <location>
        <begin position="51"/>
        <end position="81"/>
    </location>
</feature>
<evidence type="ECO:0000256" key="1">
    <source>
        <dbReference type="SAM" id="MobiDB-lite"/>
    </source>
</evidence>